<gene>
    <name evidence="1" type="ORF">OXD698_LOCUS49638</name>
</gene>
<dbReference type="Proteomes" id="UP000663844">
    <property type="component" value="Unassembled WGS sequence"/>
</dbReference>
<dbReference type="EMBL" id="CAJOAZ010022603">
    <property type="protein sequence ID" value="CAF4367192.1"/>
    <property type="molecule type" value="Genomic_DNA"/>
</dbReference>
<reference evidence="1" key="1">
    <citation type="submission" date="2021-02" db="EMBL/GenBank/DDBJ databases">
        <authorList>
            <person name="Nowell W R."/>
        </authorList>
    </citation>
    <scope>NUCLEOTIDE SEQUENCE</scope>
</reference>
<organism evidence="1 2">
    <name type="scientific">Adineta steineri</name>
    <dbReference type="NCBI Taxonomy" id="433720"/>
    <lineage>
        <taxon>Eukaryota</taxon>
        <taxon>Metazoa</taxon>
        <taxon>Spiralia</taxon>
        <taxon>Gnathifera</taxon>
        <taxon>Rotifera</taxon>
        <taxon>Eurotatoria</taxon>
        <taxon>Bdelloidea</taxon>
        <taxon>Adinetida</taxon>
        <taxon>Adinetidae</taxon>
        <taxon>Adineta</taxon>
    </lineage>
</organism>
<accession>A0A820M2K3</accession>
<evidence type="ECO:0000313" key="1">
    <source>
        <dbReference type="EMBL" id="CAF4367192.1"/>
    </source>
</evidence>
<protein>
    <submittedName>
        <fullName evidence="1">Uncharacterized protein</fullName>
    </submittedName>
</protein>
<comment type="caution">
    <text evidence="1">The sequence shown here is derived from an EMBL/GenBank/DDBJ whole genome shotgun (WGS) entry which is preliminary data.</text>
</comment>
<proteinExistence type="predicted"/>
<sequence>RISDRKNHGPMGRTYSHLF</sequence>
<name>A0A820M2K3_9BILA</name>
<evidence type="ECO:0000313" key="2">
    <source>
        <dbReference type="Proteomes" id="UP000663844"/>
    </source>
</evidence>
<feature type="non-terminal residue" evidence="1">
    <location>
        <position position="1"/>
    </location>
</feature>
<dbReference type="AlphaFoldDB" id="A0A820M2K3"/>